<evidence type="ECO:0000313" key="2">
    <source>
        <dbReference type="Proteomes" id="UP000027822"/>
    </source>
</evidence>
<sequence>MGNTSIKIAGKGLSLEDIASVYLDLIETDFDMTISEMADYLSCSYDYIQKNIAPVISHIYINSVAKKALQLHESDSGQDHLFTKRKLFSRSSFGKYILENTSIVVSKNRYLFHDLSESSRRKLQQLASSTGEDDLSFDLFKSIAIEQAKNKYSSVDLEDRTVKKLPLSKFPEKLYSLKEIMEGKTDSELKFNYKMEFYRYIEKQGIPKIEFQSLIRYKKEDLEKKAVFLLPLTVVKGDLLEAVEEFITNELEEL</sequence>
<proteinExistence type="predicted"/>
<keyword evidence="2" id="KW-1185">Reference proteome</keyword>
<dbReference type="EMBL" id="JOTN01000020">
    <property type="protein sequence ID" value="KEK17882.1"/>
    <property type="molecule type" value="Genomic_DNA"/>
</dbReference>
<dbReference type="OrthoDB" id="2990322at2"/>
<dbReference type="Proteomes" id="UP000027822">
    <property type="component" value="Unassembled WGS sequence"/>
</dbReference>
<name>A0A073JUH8_9BACI</name>
<dbReference type="eggNOG" id="ENOG5030EGG">
    <property type="taxonomic scope" value="Bacteria"/>
</dbReference>
<accession>A0A073JUH8</accession>
<dbReference type="AlphaFoldDB" id="A0A073JUH8"/>
<organism evidence="1 2">
    <name type="scientific">Bacillus manliponensis</name>
    <dbReference type="NCBI Taxonomy" id="574376"/>
    <lineage>
        <taxon>Bacteria</taxon>
        <taxon>Bacillati</taxon>
        <taxon>Bacillota</taxon>
        <taxon>Bacilli</taxon>
        <taxon>Bacillales</taxon>
        <taxon>Bacillaceae</taxon>
        <taxon>Bacillus</taxon>
        <taxon>Bacillus cereus group</taxon>
    </lineage>
</organism>
<dbReference type="RefSeq" id="WP_034642229.1">
    <property type="nucleotide sequence ID" value="NZ_CBCSJC010000043.1"/>
</dbReference>
<comment type="caution">
    <text evidence="1">The sequence shown here is derived from an EMBL/GenBank/DDBJ whole genome shotgun (WGS) entry which is preliminary data.</text>
</comment>
<reference evidence="1 2" key="1">
    <citation type="submission" date="2014-06" db="EMBL/GenBank/DDBJ databases">
        <title>Draft genome sequence of Bacillus manliponensis JCM 15802 (MCCC 1A00708).</title>
        <authorList>
            <person name="Lai Q."/>
            <person name="Liu Y."/>
            <person name="Shao Z."/>
        </authorList>
    </citation>
    <scope>NUCLEOTIDE SEQUENCE [LARGE SCALE GENOMIC DNA]</scope>
    <source>
        <strain evidence="1 2">JCM 15802</strain>
    </source>
</reference>
<protein>
    <submittedName>
        <fullName evidence="1">Uncharacterized protein</fullName>
    </submittedName>
</protein>
<evidence type="ECO:0000313" key="1">
    <source>
        <dbReference type="EMBL" id="KEK17882.1"/>
    </source>
</evidence>
<gene>
    <name evidence="1" type="ORF">BAMA_10360</name>
</gene>